<dbReference type="Pfam" id="PF25598">
    <property type="entry name" value="ARM_PUB"/>
    <property type="match status" value="1"/>
</dbReference>
<dbReference type="EC" id="2.3.2.27" evidence="5"/>
<keyword evidence="3 5" id="KW-0808">Transferase</keyword>
<dbReference type="Gene3D" id="1.25.10.10">
    <property type="entry name" value="Leucine-rich Repeat Variant"/>
    <property type="match status" value="2"/>
</dbReference>
<comment type="catalytic activity">
    <reaction evidence="1 5">
        <text>S-ubiquitinyl-[E2 ubiquitin-conjugating enzyme]-L-cysteine + [acceptor protein]-L-lysine = [E2 ubiquitin-conjugating enzyme]-L-cysteine + N(6)-ubiquitinyl-[acceptor protein]-L-lysine.</text>
        <dbReference type="EC" id="2.3.2.27"/>
    </reaction>
</comment>
<dbReference type="GO" id="GO:0016567">
    <property type="term" value="P:protein ubiquitination"/>
    <property type="evidence" value="ECO:0007669"/>
    <property type="project" value="UniProtKB-UniRule"/>
</dbReference>
<dbReference type="OrthoDB" id="10064100at2759"/>
<dbReference type="Gene3D" id="3.30.40.10">
    <property type="entry name" value="Zinc/RING finger domain, C3HC4 (zinc finger)"/>
    <property type="match status" value="1"/>
</dbReference>
<dbReference type="InterPro" id="IPR045210">
    <property type="entry name" value="RING-Ubox_PUB"/>
</dbReference>
<evidence type="ECO:0000313" key="8">
    <source>
        <dbReference type="RefSeq" id="XP_010911082.1"/>
    </source>
</evidence>
<evidence type="ECO:0000313" key="7">
    <source>
        <dbReference type="Proteomes" id="UP000504607"/>
    </source>
</evidence>
<accession>A0A6I9QNN2</accession>
<dbReference type="Proteomes" id="UP000504607">
    <property type="component" value="Unplaced"/>
</dbReference>
<dbReference type="InterPro" id="IPR003613">
    <property type="entry name" value="Ubox_domain"/>
</dbReference>
<evidence type="ECO:0000256" key="5">
    <source>
        <dbReference type="RuleBase" id="RU369093"/>
    </source>
</evidence>
<feature type="domain" description="U-box" evidence="6">
    <location>
        <begin position="3"/>
        <end position="78"/>
    </location>
</feature>
<reference evidence="8" key="1">
    <citation type="submission" date="2025-08" db="UniProtKB">
        <authorList>
            <consortium name="RefSeq"/>
        </authorList>
    </citation>
    <scope>IDENTIFICATION</scope>
</reference>
<evidence type="ECO:0000256" key="4">
    <source>
        <dbReference type="ARBA" id="ARBA00022786"/>
    </source>
</evidence>
<sequence length="411" mass="46214">MEEAPPFFRCPISMELMEDPVTISTGVTYERKNIEKWLFTYKKSTCPATMQHLKNFDLTPNHTLKRLIASWLLDHEAKSTPPAAPQPCQTNAIEHEKLVSLLSSIDSTPFKVSSLKNLRSILENKNEVQEHFIRSGGIEALGHIMFQIVLENTDFTTFRACEEALAVLSILPLSNEASVELLLKPECMKPMMIMLQRGSADARLHTMAILLKISKTKHSWTHAIGEQEMDIFRSLLELLSDEISTKLSSCSLDVLLEIVAVSKKNGRKAIEAGAVCILIELLPDASQRSCEKILLLLKRLCEYPEGRSAFADHGLGVAAVSKKILRVSDLGTKLGVKILWLMCNFLPTEKVLDDMMAYGLVKKLLVLLHIDGRSSTKDKAMKIIKLHGGVWRKYPCFPCELKDYLRLMNHS</sequence>
<organism evidence="7 8">
    <name type="scientific">Elaeis guineensis var. tenera</name>
    <name type="common">Oil palm</name>
    <dbReference type="NCBI Taxonomy" id="51953"/>
    <lineage>
        <taxon>Eukaryota</taxon>
        <taxon>Viridiplantae</taxon>
        <taxon>Streptophyta</taxon>
        <taxon>Embryophyta</taxon>
        <taxon>Tracheophyta</taxon>
        <taxon>Spermatophyta</taxon>
        <taxon>Magnoliopsida</taxon>
        <taxon>Liliopsida</taxon>
        <taxon>Arecaceae</taxon>
        <taxon>Arecoideae</taxon>
        <taxon>Cocoseae</taxon>
        <taxon>Elaeidinae</taxon>
        <taxon>Elaeis</taxon>
    </lineage>
</organism>
<evidence type="ECO:0000256" key="2">
    <source>
        <dbReference type="ARBA" id="ARBA00004906"/>
    </source>
</evidence>
<evidence type="ECO:0000256" key="3">
    <source>
        <dbReference type="ARBA" id="ARBA00022679"/>
    </source>
</evidence>
<protein>
    <recommendedName>
        <fullName evidence="5 6">U-box domain-containing protein</fullName>
        <ecNumber evidence="5">2.3.2.27</ecNumber>
    </recommendedName>
    <alternativeName>
        <fullName evidence="5">RING-type E3 ubiquitin transferase PUB</fullName>
    </alternativeName>
</protein>
<gene>
    <name evidence="8" type="primary">LOC105037076</name>
</gene>
<dbReference type="InterPro" id="IPR013083">
    <property type="entry name" value="Znf_RING/FYVE/PHD"/>
</dbReference>
<dbReference type="InterPro" id="IPR045185">
    <property type="entry name" value="PUB22/23/24-like"/>
</dbReference>
<dbReference type="PROSITE" id="PS51698">
    <property type="entry name" value="U_BOX"/>
    <property type="match status" value="1"/>
</dbReference>
<dbReference type="FunCoup" id="A0A6I9QNN2">
    <property type="interactions" value="8"/>
</dbReference>
<keyword evidence="7" id="KW-1185">Reference proteome</keyword>
<dbReference type="InterPro" id="IPR016024">
    <property type="entry name" value="ARM-type_fold"/>
</dbReference>
<dbReference type="UniPathway" id="UPA00143"/>
<evidence type="ECO:0000259" key="6">
    <source>
        <dbReference type="PROSITE" id="PS51698"/>
    </source>
</evidence>
<dbReference type="InterPro" id="IPR058678">
    <property type="entry name" value="ARM_PUB"/>
</dbReference>
<dbReference type="PANTHER" id="PTHR22849">
    <property type="entry name" value="WDSAM1 PROTEIN"/>
    <property type="match status" value="1"/>
</dbReference>
<dbReference type="SMART" id="SM00504">
    <property type="entry name" value="Ubox"/>
    <property type="match status" value="1"/>
</dbReference>
<dbReference type="Pfam" id="PF04564">
    <property type="entry name" value="U-box"/>
    <property type="match status" value="1"/>
</dbReference>
<dbReference type="SUPFAM" id="SSF48371">
    <property type="entry name" value="ARM repeat"/>
    <property type="match status" value="1"/>
</dbReference>
<comment type="pathway">
    <text evidence="2 5">Protein modification; protein ubiquitination.</text>
</comment>
<keyword evidence="4 5" id="KW-0833">Ubl conjugation pathway</keyword>
<dbReference type="InterPro" id="IPR011989">
    <property type="entry name" value="ARM-like"/>
</dbReference>
<dbReference type="AlphaFoldDB" id="A0A6I9QNN2"/>
<name>A0A6I9QNN2_ELAGV</name>
<dbReference type="GO" id="GO:0061630">
    <property type="term" value="F:ubiquitin protein ligase activity"/>
    <property type="evidence" value="ECO:0007669"/>
    <property type="project" value="UniProtKB-UniRule"/>
</dbReference>
<proteinExistence type="predicted"/>
<dbReference type="PANTHER" id="PTHR22849:SF23">
    <property type="entry name" value="U-BOX DOMAIN-CONTAINING PROTEIN"/>
    <property type="match status" value="1"/>
</dbReference>
<dbReference type="CDD" id="cd16664">
    <property type="entry name" value="RING-Ubox_PUB"/>
    <property type="match status" value="1"/>
</dbReference>
<evidence type="ECO:0000256" key="1">
    <source>
        <dbReference type="ARBA" id="ARBA00000900"/>
    </source>
</evidence>
<dbReference type="InParanoid" id="A0A6I9QNN2"/>
<dbReference type="SUPFAM" id="SSF57850">
    <property type="entry name" value="RING/U-box"/>
    <property type="match status" value="1"/>
</dbReference>
<dbReference type="RefSeq" id="XP_010911082.1">
    <property type="nucleotide sequence ID" value="XM_010912780.3"/>
</dbReference>
<comment type="function">
    <text evidence="5">Functions as an E3 ubiquitin ligase.</text>
</comment>